<keyword evidence="4" id="KW-0804">Transcription</keyword>
<evidence type="ECO:0000256" key="3">
    <source>
        <dbReference type="ARBA" id="ARBA00023125"/>
    </source>
</evidence>
<reference evidence="6 7" key="1">
    <citation type="submission" date="2021-12" db="EMBL/GenBank/DDBJ databases">
        <title>Siccirubricoccus leaddurans sp. nov., a high concentration Zn2+ tolerance bacterium.</title>
        <authorList>
            <person name="Cao Y."/>
        </authorList>
    </citation>
    <scope>NUCLEOTIDE SEQUENCE [LARGE SCALE GENOMIC DNA]</scope>
    <source>
        <strain evidence="6 7">KC 17139</strain>
    </source>
</reference>
<comment type="caution">
    <text evidence="6">The sequence shown here is derived from an EMBL/GenBank/DDBJ whole genome shotgun (WGS) entry which is preliminary data.</text>
</comment>
<accession>A0ABT1D7J2</accession>
<dbReference type="InterPro" id="IPR036390">
    <property type="entry name" value="WH_DNA-bd_sf"/>
</dbReference>
<dbReference type="PANTHER" id="PTHR30537">
    <property type="entry name" value="HTH-TYPE TRANSCRIPTIONAL REGULATOR"/>
    <property type="match status" value="1"/>
</dbReference>
<dbReference type="Pfam" id="PF00126">
    <property type="entry name" value="HTH_1"/>
    <property type="match status" value="1"/>
</dbReference>
<dbReference type="InterPro" id="IPR058163">
    <property type="entry name" value="LysR-type_TF_proteobact-type"/>
</dbReference>
<evidence type="ECO:0000313" key="7">
    <source>
        <dbReference type="Proteomes" id="UP001523392"/>
    </source>
</evidence>
<evidence type="ECO:0000256" key="2">
    <source>
        <dbReference type="ARBA" id="ARBA00023015"/>
    </source>
</evidence>
<sequence length="291" mass="31711">MPRRRLPPLGALPAFEATVRLASMSRAAEELGRTHGAVSRQVRALEEALRLTLLDRGAPGLRPTRAGAELYSAVSTAFATLETALERLAPRDGMQGVRLACGSTFAARWLVPRLPRFYALHPGISVSLVMVRRSFQDGEDYDVATSWDRLTYAAPKGRHVHVIGEVRLAAIAAPGHAARCADGVLEAECRLVAETWPSAWEAFAAHAGLALAIRREMRFPHLHHCIEAALSGLGVALVEERLVAEHLESGRLVVLGEVLRFPEGFLAIENRQHGPNAAVRKLIGWLRTELG</sequence>
<dbReference type="Gene3D" id="1.10.10.10">
    <property type="entry name" value="Winged helix-like DNA-binding domain superfamily/Winged helix DNA-binding domain"/>
    <property type="match status" value="1"/>
</dbReference>
<dbReference type="InterPro" id="IPR000847">
    <property type="entry name" value="LysR_HTH_N"/>
</dbReference>
<dbReference type="PROSITE" id="PS50931">
    <property type="entry name" value="HTH_LYSR"/>
    <property type="match status" value="1"/>
</dbReference>
<organism evidence="6 7">
    <name type="scientific">Siccirubricoccus soli</name>
    <dbReference type="NCBI Taxonomy" id="2899147"/>
    <lineage>
        <taxon>Bacteria</taxon>
        <taxon>Pseudomonadati</taxon>
        <taxon>Pseudomonadota</taxon>
        <taxon>Alphaproteobacteria</taxon>
        <taxon>Acetobacterales</taxon>
        <taxon>Roseomonadaceae</taxon>
        <taxon>Siccirubricoccus</taxon>
    </lineage>
</organism>
<dbReference type="PANTHER" id="PTHR30537:SF74">
    <property type="entry name" value="HTH-TYPE TRANSCRIPTIONAL REGULATOR TRPI"/>
    <property type="match status" value="1"/>
</dbReference>
<name>A0ABT1D7J2_9PROT</name>
<evidence type="ECO:0000259" key="5">
    <source>
        <dbReference type="PROSITE" id="PS50931"/>
    </source>
</evidence>
<dbReference type="Pfam" id="PF03466">
    <property type="entry name" value="LysR_substrate"/>
    <property type="match status" value="1"/>
</dbReference>
<dbReference type="Proteomes" id="UP001523392">
    <property type="component" value="Unassembled WGS sequence"/>
</dbReference>
<evidence type="ECO:0000313" key="6">
    <source>
        <dbReference type="EMBL" id="MCO6417871.1"/>
    </source>
</evidence>
<protein>
    <submittedName>
        <fullName evidence="6">LysR substrate-binding domain-containing protein</fullName>
    </submittedName>
</protein>
<dbReference type="SUPFAM" id="SSF53850">
    <property type="entry name" value="Periplasmic binding protein-like II"/>
    <property type="match status" value="1"/>
</dbReference>
<keyword evidence="7" id="KW-1185">Reference proteome</keyword>
<dbReference type="EMBL" id="JAFIRR010000107">
    <property type="protein sequence ID" value="MCO6417871.1"/>
    <property type="molecule type" value="Genomic_DNA"/>
</dbReference>
<comment type="similarity">
    <text evidence="1">Belongs to the LysR transcriptional regulatory family.</text>
</comment>
<feature type="domain" description="HTH lysR-type" evidence="5">
    <location>
        <begin position="7"/>
        <end position="64"/>
    </location>
</feature>
<dbReference type="InterPro" id="IPR036388">
    <property type="entry name" value="WH-like_DNA-bd_sf"/>
</dbReference>
<keyword evidence="3" id="KW-0238">DNA-binding</keyword>
<dbReference type="SUPFAM" id="SSF46785">
    <property type="entry name" value="Winged helix' DNA-binding domain"/>
    <property type="match status" value="1"/>
</dbReference>
<dbReference type="RefSeq" id="WP_252954506.1">
    <property type="nucleotide sequence ID" value="NZ_JAFIRR010000107.1"/>
</dbReference>
<gene>
    <name evidence="6" type="ORF">JYK14_17115</name>
</gene>
<dbReference type="InterPro" id="IPR005119">
    <property type="entry name" value="LysR_subst-bd"/>
</dbReference>
<keyword evidence="2" id="KW-0805">Transcription regulation</keyword>
<proteinExistence type="inferred from homology"/>
<evidence type="ECO:0000256" key="1">
    <source>
        <dbReference type="ARBA" id="ARBA00009437"/>
    </source>
</evidence>
<dbReference type="Gene3D" id="3.40.190.10">
    <property type="entry name" value="Periplasmic binding protein-like II"/>
    <property type="match status" value="2"/>
</dbReference>
<evidence type="ECO:0000256" key="4">
    <source>
        <dbReference type="ARBA" id="ARBA00023163"/>
    </source>
</evidence>